<reference evidence="1" key="1">
    <citation type="journal article" date="2011" name="PLoS Genet.">
        <title>Parallel evolution of a type IV secretion system in radiating lineages of the host-restricted bacterial pathogen Bartonella.</title>
        <authorList>
            <person name="Engel P."/>
            <person name="Salzburger W."/>
            <person name="Liesch M."/>
            <person name="Chang C.C."/>
            <person name="Maruyama S."/>
            <person name="Lanz C."/>
            <person name="Calteau A."/>
            <person name="Lajus A."/>
            <person name="Medigue C."/>
            <person name="Schuster S.C."/>
            <person name="Dehio C."/>
        </authorList>
    </citation>
    <scope>NUCLEOTIDE SEQUENCE</scope>
    <source>
        <strain evidence="1">R1</strain>
    </source>
</reference>
<proteinExistence type="predicted"/>
<name>E6Z053_BARSR</name>
<dbReference type="AlphaFoldDB" id="E6Z053"/>
<evidence type="ECO:0000313" key="1">
    <source>
        <dbReference type="EMBL" id="CBI82491.1"/>
    </source>
</evidence>
<organism evidence="1">
    <name type="scientific">Bartonella schoenbuchensis (strain DSM 13525 / NCTC 13165 / R1)</name>
    <dbReference type="NCBI Taxonomy" id="687861"/>
    <lineage>
        <taxon>Bacteria</taxon>
        <taxon>Pseudomonadati</taxon>
        <taxon>Pseudomonadota</taxon>
        <taxon>Alphaproteobacteria</taxon>
        <taxon>Hyphomicrobiales</taxon>
        <taxon>Bartonellaceae</taxon>
        <taxon>Bartonella</taxon>
    </lineage>
</organism>
<sequence length="72" mass="8855">MYFNEKKKNAIFENPFKLRSFLYFYILCERVYTDIESLSLNSSLIVISFKIFVHFYEILVQKLQFNIRFQLI</sequence>
<protein>
    <submittedName>
        <fullName evidence="1">Uncharacterized protein</fullName>
    </submittedName>
</protein>
<gene>
    <name evidence="1" type="ORF">B11C_40346</name>
</gene>
<dbReference type="EMBL" id="FN645509">
    <property type="protein sequence ID" value="CBI82491.1"/>
    <property type="molecule type" value="Genomic_DNA"/>
</dbReference>
<accession>E6Z053</accession>